<name>A0AAD6W279_9ROSI</name>
<comment type="caution">
    <text evidence="1">The sequence shown here is derived from an EMBL/GenBank/DDBJ whole genome shotgun (WGS) entry which is preliminary data.</text>
</comment>
<dbReference type="GO" id="GO:0016705">
    <property type="term" value="F:oxidoreductase activity, acting on paired donors, with incorporation or reduction of molecular oxygen"/>
    <property type="evidence" value="ECO:0007669"/>
    <property type="project" value="InterPro"/>
</dbReference>
<dbReference type="Gene3D" id="1.10.630.10">
    <property type="entry name" value="Cytochrome P450"/>
    <property type="match status" value="1"/>
</dbReference>
<keyword evidence="2" id="KW-1185">Reference proteome</keyword>
<evidence type="ECO:0000313" key="2">
    <source>
        <dbReference type="Proteomes" id="UP001164929"/>
    </source>
</evidence>
<dbReference type="InterPro" id="IPR001128">
    <property type="entry name" value="Cyt_P450"/>
</dbReference>
<dbReference type="EMBL" id="JAQIZT010000005">
    <property type="protein sequence ID" value="KAJ6996407.1"/>
    <property type="molecule type" value="Genomic_DNA"/>
</dbReference>
<dbReference type="Pfam" id="PF00067">
    <property type="entry name" value="p450"/>
    <property type="match status" value="1"/>
</dbReference>
<organism evidence="1 2">
    <name type="scientific">Populus alba x Populus x berolinensis</name>
    <dbReference type="NCBI Taxonomy" id="444605"/>
    <lineage>
        <taxon>Eukaryota</taxon>
        <taxon>Viridiplantae</taxon>
        <taxon>Streptophyta</taxon>
        <taxon>Embryophyta</taxon>
        <taxon>Tracheophyta</taxon>
        <taxon>Spermatophyta</taxon>
        <taxon>Magnoliopsida</taxon>
        <taxon>eudicotyledons</taxon>
        <taxon>Gunneridae</taxon>
        <taxon>Pentapetalae</taxon>
        <taxon>rosids</taxon>
        <taxon>fabids</taxon>
        <taxon>Malpighiales</taxon>
        <taxon>Salicaceae</taxon>
        <taxon>Saliceae</taxon>
        <taxon>Populus</taxon>
    </lineage>
</organism>
<dbReference type="AlphaFoldDB" id="A0AAD6W279"/>
<reference evidence="1" key="1">
    <citation type="journal article" date="2023" name="Mol. Ecol. Resour.">
        <title>Chromosome-level genome assembly of a triploid poplar Populus alba 'Berolinensis'.</title>
        <authorList>
            <person name="Chen S."/>
            <person name="Yu Y."/>
            <person name="Wang X."/>
            <person name="Wang S."/>
            <person name="Zhang T."/>
            <person name="Zhou Y."/>
            <person name="He R."/>
            <person name="Meng N."/>
            <person name="Wang Y."/>
            <person name="Liu W."/>
            <person name="Liu Z."/>
            <person name="Liu J."/>
            <person name="Guo Q."/>
            <person name="Huang H."/>
            <person name="Sederoff R.R."/>
            <person name="Wang G."/>
            <person name="Qu G."/>
            <person name="Chen S."/>
        </authorList>
    </citation>
    <scope>NUCLEOTIDE SEQUENCE</scope>
    <source>
        <strain evidence="1">SC-2020</strain>
    </source>
</reference>
<dbReference type="SUPFAM" id="SSF48264">
    <property type="entry name" value="Cytochrome P450"/>
    <property type="match status" value="1"/>
</dbReference>
<evidence type="ECO:0000313" key="1">
    <source>
        <dbReference type="EMBL" id="KAJ6996407.1"/>
    </source>
</evidence>
<dbReference type="GO" id="GO:0004497">
    <property type="term" value="F:monooxygenase activity"/>
    <property type="evidence" value="ECO:0007669"/>
    <property type="project" value="InterPro"/>
</dbReference>
<dbReference type="Proteomes" id="UP001164929">
    <property type="component" value="Chromosome 5"/>
</dbReference>
<sequence length="82" mass="9611">MYRSQNFMSFGGGSRLRAGAEFSKLQMAIFLHHLVAKYRWRVIRGGEIIRLPAVIFPKKVSTFKYWRRISKSTTKAEYPNDI</sequence>
<accession>A0AAD6W279</accession>
<dbReference type="GO" id="GO:0020037">
    <property type="term" value="F:heme binding"/>
    <property type="evidence" value="ECO:0007669"/>
    <property type="project" value="InterPro"/>
</dbReference>
<protein>
    <submittedName>
        <fullName evidence="1">Cytochrome P450 87A3-like</fullName>
    </submittedName>
</protein>
<dbReference type="GO" id="GO:0005506">
    <property type="term" value="F:iron ion binding"/>
    <property type="evidence" value="ECO:0007669"/>
    <property type="project" value="InterPro"/>
</dbReference>
<gene>
    <name evidence="1" type="ORF">NC653_013116</name>
</gene>
<dbReference type="InterPro" id="IPR036396">
    <property type="entry name" value="Cyt_P450_sf"/>
</dbReference>
<proteinExistence type="predicted"/>